<name>A0A0E9VZJ3_ANGAN</name>
<dbReference type="EMBL" id="GBXM01025013">
    <property type="protein sequence ID" value="JAH83564.1"/>
    <property type="molecule type" value="Transcribed_RNA"/>
</dbReference>
<dbReference type="AlphaFoldDB" id="A0A0E9VZJ3"/>
<protein>
    <submittedName>
        <fullName evidence="2">Uncharacterized protein</fullName>
    </submittedName>
</protein>
<reference evidence="2" key="2">
    <citation type="journal article" date="2015" name="Fish Shellfish Immunol.">
        <title>Early steps in the European eel (Anguilla anguilla)-Vibrio vulnificus interaction in the gills: Role of the RtxA13 toxin.</title>
        <authorList>
            <person name="Callol A."/>
            <person name="Pajuelo D."/>
            <person name="Ebbesson L."/>
            <person name="Teles M."/>
            <person name="MacKenzie S."/>
            <person name="Amaro C."/>
        </authorList>
    </citation>
    <scope>NUCLEOTIDE SEQUENCE</scope>
</reference>
<feature type="compositionally biased region" description="Polar residues" evidence="1">
    <location>
        <begin position="10"/>
        <end position="20"/>
    </location>
</feature>
<organism evidence="2">
    <name type="scientific">Anguilla anguilla</name>
    <name type="common">European freshwater eel</name>
    <name type="synonym">Muraena anguilla</name>
    <dbReference type="NCBI Taxonomy" id="7936"/>
    <lineage>
        <taxon>Eukaryota</taxon>
        <taxon>Metazoa</taxon>
        <taxon>Chordata</taxon>
        <taxon>Craniata</taxon>
        <taxon>Vertebrata</taxon>
        <taxon>Euteleostomi</taxon>
        <taxon>Actinopterygii</taxon>
        <taxon>Neopterygii</taxon>
        <taxon>Teleostei</taxon>
        <taxon>Anguilliformes</taxon>
        <taxon>Anguillidae</taxon>
        <taxon>Anguilla</taxon>
    </lineage>
</organism>
<feature type="region of interest" description="Disordered" evidence="1">
    <location>
        <begin position="1"/>
        <end position="20"/>
    </location>
</feature>
<reference evidence="2" key="1">
    <citation type="submission" date="2014-11" db="EMBL/GenBank/DDBJ databases">
        <authorList>
            <person name="Amaro Gonzalez C."/>
        </authorList>
    </citation>
    <scope>NUCLEOTIDE SEQUENCE</scope>
</reference>
<sequence>MIGMSLFSVPPSSRATKQCS</sequence>
<evidence type="ECO:0000313" key="2">
    <source>
        <dbReference type="EMBL" id="JAH83564.1"/>
    </source>
</evidence>
<evidence type="ECO:0000256" key="1">
    <source>
        <dbReference type="SAM" id="MobiDB-lite"/>
    </source>
</evidence>
<accession>A0A0E9VZJ3</accession>
<proteinExistence type="predicted"/>